<dbReference type="SMART" id="SM00369">
    <property type="entry name" value="LRR_TYP"/>
    <property type="match status" value="5"/>
</dbReference>
<dbReference type="PANTHER" id="PTHR24365">
    <property type="entry name" value="TOLL-LIKE RECEPTOR"/>
    <property type="match status" value="1"/>
</dbReference>
<sequence length="508" mass="58070">MKSIQHLEFSQSPIETVHRDAFDLIPSVKNISLTSTMLPGIPEAIFSLQALACLNMSDTNVPPGGEFDFWPGNRKRNSSAVQLITSGSNVTLLRDRDMCGFPNLHELHMDGCYLKILLGSPFICLKKLQLLSLQTNEIPALNEATLEGLTGLLRLNLTRNRLSLFDGKNILIPLVSLRVLDISFNSIRQLHVDKPLNSSLEVLFAQHNGIKKWTPPIFSGMTELKMLDLSHNDLAMLDNEMFRDLNGIQNVSLSFNPWDCYSCYLNNLHNFLDNHQVQCAECVACKVPEEQQGYHVRSVASREECGPRDYYRVYAVPGILCIMCAAMLVYGVYKSRWYLMYVSLYLKVGIKGYRRQMNAGNYAWDAFVSYHVSNSDWVHDVLLQKLESPPLKFRLCVAERDFIPGIPITENIWRAIAHSRVSLFVLSPAFCRSRWCMFEVSLAQHQMSDSERSDGLVFVKKEHVHEYDMSNMLLFLTKSRTYIEVPTSIATERRNNLFWLQLQAALQR</sequence>
<dbReference type="SUPFAM" id="SSF52200">
    <property type="entry name" value="Toll/Interleukin receptor TIR domain"/>
    <property type="match status" value="1"/>
</dbReference>
<evidence type="ECO:0000256" key="9">
    <source>
        <dbReference type="ARBA" id="ARBA00023170"/>
    </source>
</evidence>
<gene>
    <name evidence="13" type="ORF">HPB48_016884</name>
</gene>
<evidence type="ECO:0000256" key="6">
    <source>
        <dbReference type="ARBA" id="ARBA00022737"/>
    </source>
</evidence>
<dbReference type="GO" id="GO:0007165">
    <property type="term" value="P:signal transduction"/>
    <property type="evidence" value="ECO:0007669"/>
    <property type="project" value="InterPro"/>
</dbReference>
<keyword evidence="9" id="KW-0675">Receptor</keyword>
<keyword evidence="10" id="KW-0325">Glycoprotein</keyword>
<dbReference type="InterPro" id="IPR001611">
    <property type="entry name" value="Leu-rich_rpt"/>
</dbReference>
<dbReference type="SMART" id="SM00255">
    <property type="entry name" value="TIR"/>
    <property type="match status" value="1"/>
</dbReference>
<evidence type="ECO:0000256" key="4">
    <source>
        <dbReference type="ARBA" id="ARBA00022692"/>
    </source>
</evidence>
<dbReference type="InterPro" id="IPR000157">
    <property type="entry name" value="TIR_dom"/>
</dbReference>
<keyword evidence="5" id="KW-0732">Signal</keyword>
<dbReference type="OMA" id="PITENIW"/>
<comment type="subcellular location">
    <subcellularLocation>
        <location evidence="1">Membrane</location>
        <topology evidence="1">Single-pass membrane protein</topology>
    </subcellularLocation>
</comment>
<dbReference type="Pfam" id="PF13855">
    <property type="entry name" value="LRR_8"/>
    <property type="match status" value="1"/>
</dbReference>
<proteinExistence type="inferred from homology"/>
<dbReference type="Proteomes" id="UP000821853">
    <property type="component" value="Chromosome 5"/>
</dbReference>
<dbReference type="InterPro" id="IPR032675">
    <property type="entry name" value="LRR_dom_sf"/>
</dbReference>
<dbReference type="EMBL" id="JABSTR010000007">
    <property type="protein sequence ID" value="KAH9374716.1"/>
    <property type="molecule type" value="Genomic_DNA"/>
</dbReference>
<evidence type="ECO:0000313" key="13">
    <source>
        <dbReference type="EMBL" id="KAH9374716.1"/>
    </source>
</evidence>
<feature type="domain" description="TIR" evidence="12">
    <location>
        <begin position="362"/>
        <end position="506"/>
    </location>
</feature>
<keyword evidence="6" id="KW-0677">Repeat</keyword>
<keyword evidence="8 11" id="KW-0472">Membrane</keyword>
<organism evidence="13 14">
    <name type="scientific">Haemaphysalis longicornis</name>
    <name type="common">Bush tick</name>
    <dbReference type="NCBI Taxonomy" id="44386"/>
    <lineage>
        <taxon>Eukaryota</taxon>
        <taxon>Metazoa</taxon>
        <taxon>Ecdysozoa</taxon>
        <taxon>Arthropoda</taxon>
        <taxon>Chelicerata</taxon>
        <taxon>Arachnida</taxon>
        <taxon>Acari</taxon>
        <taxon>Parasitiformes</taxon>
        <taxon>Ixodida</taxon>
        <taxon>Ixodoidea</taxon>
        <taxon>Ixodidae</taxon>
        <taxon>Haemaphysalinae</taxon>
        <taxon>Haemaphysalis</taxon>
    </lineage>
</organism>
<dbReference type="PROSITE" id="PS50104">
    <property type="entry name" value="TIR"/>
    <property type="match status" value="1"/>
</dbReference>
<evidence type="ECO:0000256" key="1">
    <source>
        <dbReference type="ARBA" id="ARBA00004167"/>
    </source>
</evidence>
<evidence type="ECO:0000256" key="10">
    <source>
        <dbReference type="ARBA" id="ARBA00023180"/>
    </source>
</evidence>
<dbReference type="Pfam" id="PF01582">
    <property type="entry name" value="TIR"/>
    <property type="match status" value="1"/>
</dbReference>
<dbReference type="Gene3D" id="3.40.50.10140">
    <property type="entry name" value="Toll/interleukin-1 receptor homology (TIR) domain"/>
    <property type="match status" value="1"/>
</dbReference>
<keyword evidence="14" id="KW-1185">Reference proteome</keyword>
<evidence type="ECO:0000313" key="14">
    <source>
        <dbReference type="Proteomes" id="UP000821853"/>
    </source>
</evidence>
<dbReference type="AlphaFoldDB" id="A0A9J6GJX4"/>
<feature type="transmembrane region" description="Helical" evidence="11">
    <location>
        <begin position="311"/>
        <end position="333"/>
    </location>
</feature>
<dbReference type="PROSITE" id="PS51450">
    <property type="entry name" value="LRR"/>
    <property type="match status" value="1"/>
</dbReference>
<evidence type="ECO:0000259" key="12">
    <source>
        <dbReference type="PROSITE" id="PS50104"/>
    </source>
</evidence>
<dbReference type="GO" id="GO:0005886">
    <property type="term" value="C:plasma membrane"/>
    <property type="evidence" value="ECO:0007669"/>
    <property type="project" value="TreeGrafter"/>
</dbReference>
<comment type="caution">
    <text evidence="13">The sequence shown here is derived from an EMBL/GenBank/DDBJ whole genome shotgun (WGS) entry which is preliminary data.</text>
</comment>
<name>A0A9J6GJX4_HAELO</name>
<evidence type="ECO:0000256" key="7">
    <source>
        <dbReference type="ARBA" id="ARBA00022989"/>
    </source>
</evidence>
<evidence type="ECO:0000256" key="8">
    <source>
        <dbReference type="ARBA" id="ARBA00023136"/>
    </source>
</evidence>
<dbReference type="Gene3D" id="3.80.10.10">
    <property type="entry name" value="Ribonuclease Inhibitor"/>
    <property type="match status" value="1"/>
</dbReference>
<dbReference type="PANTHER" id="PTHR24365:SF530">
    <property type="entry name" value="MSTPROX-RELATED"/>
    <property type="match status" value="1"/>
</dbReference>
<reference evidence="13 14" key="1">
    <citation type="journal article" date="2020" name="Cell">
        <title>Large-Scale Comparative Analyses of Tick Genomes Elucidate Their Genetic Diversity and Vector Capacities.</title>
        <authorList>
            <consortium name="Tick Genome and Microbiome Consortium (TIGMIC)"/>
            <person name="Jia N."/>
            <person name="Wang J."/>
            <person name="Shi W."/>
            <person name="Du L."/>
            <person name="Sun Y."/>
            <person name="Zhan W."/>
            <person name="Jiang J.F."/>
            <person name="Wang Q."/>
            <person name="Zhang B."/>
            <person name="Ji P."/>
            <person name="Bell-Sakyi L."/>
            <person name="Cui X.M."/>
            <person name="Yuan T.T."/>
            <person name="Jiang B.G."/>
            <person name="Yang W.F."/>
            <person name="Lam T.T."/>
            <person name="Chang Q.C."/>
            <person name="Ding S.J."/>
            <person name="Wang X.J."/>
            <person name="Zhu J.G."/>
            <person name="Ruan X.D."/>
            <person name="Zhao L."/>
            <person name="Wei J.T."/>
            <person name="Ye R.Z."/>
            <person name="Que T.C."/>
            <person name="Du C.H."/>
            <person name="Zhou Y.H."/>
            <person name="Cheng J.X."/>
            <person name="Dai P.F."/>
            <person name="Guo W.B."/>
            <person name="Han X.H."/>
            <person name="Huang E.J."/>
            <person name="Li L.F."/>
            <person name="Wei W."/>
            <person name="Gao Y.C."/>
            <person name="Liu J.Z."/>
            <person name="Shao H.Z."/>
            <person name="Wang X."/>
            <person name="Wang C.C."/>
            <person name="Yang T.C."/>
            <person name="Huo Q.B."/>
            <person name="Li W."/>
            <person name="Chen H.Y."/>
            <person name="Chen S.E."/>
            <person name="Zhou L.G."/>
            <person name="Ni X.B."/>
            <person name="Tian J.H."/>
            <person name="Sheng Y."/>
            <person name="Liu T."/>
            <person name="Pan Y.S."/>
            <person name="Xia L.Y."/>
            <person name="Li J."/>
            <person name="Zhao F."/>
            <person name="Cao W.C."/>
        </authorList>
    </citation>
    <scope>NUCLEOTIDE SEQUENCE [LARGE SCALE GENOMIC DNA]</scope>
    <source>
        <strain evidence="13">HaeL-2018</strain>
    </source>
</reference>
<dbReference type="SUPFAM" id="SSF52058">
    <property type="entry name" value="L domain-like"/>
    <property type="match status" value="1"/>
</dbReference>
<protein>
    <recommendedName>
        <fullName evidence="12">TIR domain-containing protein</fullName>
    </recommendedName>
</protein>
<dbReference type="VEuPathDB" id="VectorBase:HLOH_060320"/>
<evidence type="ECO:0000256" key="5">
    <source>
        <dbReference type="ARBA" id="ARBA00022729"/>
    </source>
</evidence>
<evidence type="ECO:0000256" key="11">
    <source>
        <dbReference type="SAM" id="Phobius"/>
    </source>
</evidence>
<evidence type="ECO:0000256" key="2">
    <source>
        <dbReference type="ARBA" id="ARBA00009634"/>
    </source>
</evidence>
<dbReference type="GO" id="GO:0038023">
    <property type="term" value="F:signaling receptor activity"/>
    <property type="evidence" value="ECO:0007669"/>
    <property type="project" value="TreeGrafter"/>
</dbReference>
<keyword evidence="3" id="KW-0433">Leucine-rich repeat</keyword>
<keyword evidence="4 11" id="KW-0812">Transmembrane</keyword>
<dbReference type="InterPro" id="IPR003591">
    <property type="entry name" value="Leu-rich_rpt_typical-subtyp"/>
</dbReference>
<dbReference type="InterPro" id="IPR035897">
    <property type="entry name" value="Toll_tir_struct_dom_sf"/>
</dbReference>
<dbReference type="OrthoDB" id="6491643at2759"/>
<comment type="similarity">
    <text evidence="2">Belongs to the Toll-like receptor family.</text>
</comment>
<keyword evidence="7 11" id="KW-1133">Transmembrane helix</keyword>
<accession>A0A9J6GJX4</accession>
<evidence type="ECO:0000256" key="3">
    <source>
        <dbReference type="ARBA" id="ARBA00022614"/>
    </source>
</evidence>